<dbReference type="SUPFAM" id="SSF47384">
    <property type="entry name" value="Homodimeric domain of signal transducing histidine kinase"/>
    <property type="match status" value="1"/>
</dbReference>
<dbReference type="EMBL" id="CP061800">
    <property type="protein sequence ID" value="QTA89053.1"/>
    <property type="molecule type" value="Genomic_DNA"/>
</dbReference>
<evidence type="ECO:0000256" key="8">
    <source>
        <dbReference type="SAM" id="Coils"/>
    </source>
</evidence>
<keyword evidence="4" id="KW-0902">Two-component regulatory system</keyword>
<evidence type="ECO:0000256" key="3">
    <source>
        <dbReference type="ARBA" id="ARBA00022553"/>
    </source>
</evidence>
<dbReference type="SMART" id="SM00388">
    <property type="entry name" value="HisKA"/>
    <property type="match status" value="1"/>
</dbReference>
<keyword evidence="3 7" id="KW-0597">Phosphoprotein</keyword>
<dbReference type="SUPFAM" id="SSF52172">
    <property type="entry name" value="CheY-like"/>
    <property type="match status" value="1"/>
</dbReference>
<keyword evidence="5" id="KW-0805">Transcription regulation</keyword>
<dbReference type="GO" id="GO:0000155">
    <property type="term" value="F:phosphorelay sensor kinase activity"/>
    <property type="evidence" value="ECO:0007669"/>
    <property type="project" value="InterPro"/>
</dbReference>
<keyword evidence="11" id="KW-0808">Transferase</keyword>
<dbReference type="EC" id="2.7.13.3" evidence="2"/>
<keyword evidence="8" id="KW-0175">Coiled coil</keyword>
<feature type="domain" description="Response regulatory" evidence="10">
    <location>
        <begin position="5"/>
        <end position="119"/>
    </location>
</feature>
<dbReference type="InterPro" id="IPR003661">
    <property type="entry name" value="HisK_dim/P_dom"/>
</dbReference>
<dbReference type="Proteomes" id="UP000663722">
    <property type="component" value="Chromosome"/>
</dbReference>
<dbReference type="PROSITE" id="PS50110">
    <property type="entry name" value="RESPONSE_REGULATORY"/>
    <property type="match status" value="1"/>
</dbReference>
<dbReference type="PRINTS" id="PR00344">
    <property type="entry name" value="BCTRLSENSOR"/>
</dbReference>
<dbReference type="KEGG" id="dmm:dnm_051010"/>
<proteinExistence type="predicted"/>
<evidence type="ECO:0000313" key="12">
    <source>
        <dbReference type="Proteomes" id="UP000663722"/>
    </source>
</evidence>
<dbReference type="SMART" id="SM00387">
    <property type="entry name" value="HATPase_c"/>
    <property type="match status" value="1"/>
</dbReference>
<sequence>MENIRLLLVDDEEDFRNIIARRLKKRGLSAEQAGNGEECLAMLEKNQADVVILDVKMPGMDGLEVLHHIKKKYQKTEVILLTAHSSTPDGVEGIKAGAFDYLTKPVELEHLLEKIKQAYEKIQRLEDKEKEAEFREKMEQQMIVTERLASLGTLATGVAHEINNPLAIIKEATGWMELLLKKEELAEMPRKADFEKGLGKIEKSVERARRITHQLLDFVQKHDSALSEINLEELVEESVRLINREVVNKDIEIVRKTKPSAGNIWTDPYRLRQVLINLLNNAIHATSPGGKITISSSVLSHFQAPACLRSQASPAREQRKNNSTEAVELRVEDTGQGIPKENLKKIFEPFFSTKSPGKGTGLGLFVSQGIINKLGGNIEVESEVGKGTVFCITLPRYHKTEEEPEKNSRPDFWKKLGL</sequence>
<evidence type="ECO:0000256" key="4">
    <source>
        <dbReference type="ARBA" id="ARBA00023012"/>
    </source>
</evidence>
<dbReference type="SMART" id="SM00448">
    <property type="entry name" value="REC"/>
    <property type="match status" value="1"/>
</dbReference>
<dbReference type="AlphaFoldDB" id="A0A975GQK8"/>
<keyword evidence="12" id="KW-1185">Reference proteome</keyword>
<dbReference type="InterPro" id="IPR005467">
    <property type="entry name" value="His_kinase_dom"/>
</dbReference>
<dbReference type="Pfam" id="PF00072">
    <property type="entry name" value="Response_reg"/>
    <property type="match status" value="1"/>
</dbReference>
<dbReference type="CDD" id="cd00156">
    <property type="entry name" value="REC"/>
    <property type="match status" value="1"/>
</dbReference>
<comment type="catalytic activity">
    <reaction evidence="1">
        <text>ATP + protein L-histidine = ADP + protein N-phospho-L-histidine.</text>
        <dbReference type="EC" id="2.7.13.3"/>
    </reaction>
</comment>
<feature type="coiled-coil region" evidence="8">
    <location>
        <begin position="108"/>
        <end position="135"/>
    </location>
</feature>
<dbReference type="Gene3D" id="3.40.50.2300">
    <property type="match status" value="1"/>
</dbReference>
<evidence type="ECO:0000259" key="9">
    <source>
        <dbReference type="PROSITE" id="PS50109"/>
    </source>
</evidence>
<dbReference type="RefSeq" id="WP_207677845.1">
    <property type="nucleotide sequence ID" value="NZ_CP061800.1"/>
</dbReference>
<evidence type="ECO:0000256" key="7">
    <source>
        <dbReference type="PROSITE-ProRule" id="PRU00169"/>
    </source>
</evidence>
<dbReference type="FunFam" id="3.40.50.2300:FF:000018">
    <property type="entry name" value="DNA-binding transcriptional regulator NtrC"/>
    <property type="match status" value="1"/>
</dbReference>
<dbReference type="CDD" id="cd00082">
    <property type="entry name" value="HisKA"/>
    <property type="match status" value="1"/>
</dbReference>
<dbReference type="InterPro" id="IPR011006">
    <property type="entry name" value="CheY-like_superfamily"/>
</dbReference>
<evidence type="ECO:0000256" key="5">
    <source>
        <dbReference type="ARBA" id="ARBA00023015"/>
    </source>
</evidence>
<protein>
    <recommendedName>
        <fullName evidence="2">histidine kinase</fullName>
        <ecNumber evidence="2">2.7.13.3</ecNumber>
    </recommendedName>
</protein>
<accession>A0A975GQK8</accession>
<dbReference type="PROSITE" id="PS50109">
    <property type="entry name" value="HIS_KIN"/>
    <property type="match status" value="1"/>
</dbReference>
<dbReference type="PANTHER" id="PTHR43547:SF2">
    <property type="entry name" value="HYBRID SIGNAL TRANSDUCTION HISTIDINE KINASE C"/>
    <property type="match status" value="1"/>
</dbReference>
<gene>
    <name evidence="11" type="ORF">dnm_051010</name>
</gene>
<dbReference type="InterPro" id="IPR036097">
    <property type="entry name" value="HisK_dim/P_sf"/>
</dbReference>
<evidence type="ECO:0000256" key="2">
    <source>
        <dbReference type="ARBA" id="ARBA00012438"/>
    </source>
</evidence>
<dbReference type="Pfam" id="PF02518">
    <property type="entry name" value="HATPase_c"/>
    <property type="match status" value="1"/>
</dbReference>
<feature type="modified residue" description="4-aspartylphosphate" evidence="7">
    <location>
        <position position="54"/>
    </location>
</feature>
<keyword evidence="6" id="KW-0804">Transcription</keyword>
<dbReference type="Gene3D" id="3.30.565.10">
    <property type="entry name" value="Histidine kinase-like ATPase, C-terminal domain"/>
    <property type="match status" value="1"/>
</dbReference>
<dbReference type="SUPFAM" id="SSF55874">
    <property type="entry name" value="ATPase domain of HSP90 chaperone/DNA topoisomerase II/histidine kinase"/>
    <property type="match status" value="1"/>
</dbReference>
<evidence type="ECO:0000259" key="10">
    <source>
        <dbReference type="PROSITE" id="PS50110"/>
    </source>
</evidence>
<dbReference type="InterPro" id="IPR001789">
    <property type="entry name" value="Sig_transdc_resp-reg_receiver"/>
</dbReference>
<dbReference type="InterPro" id="IPR036890">
    <property type="entry name" value="HATPase_C_sf"/>
</dbReference>
<keyword evidence="11" id="KW-0418">Kinase</keyword>
<dbReference type="InterPro" id="IPR004358">
    <property type="entry name" value="Sig_transdc_His_kin-like_C"/>
</dbReference>
<dbReference type="PANTHER" id="PTHR43547">
    <property type="entry name" value="TWO-COMPONENT HISTIDINE KINASE"/>
    <property type="match status" value="1"/>
</dbReference>
<reference evidence="11" key="1">
    <citation type="journal article" date="2021" name="Microb. Physiol.">
        <title>Proteogenomic Insights into the Physiology of Marine, Sulfate-Reducing, Filamentous Desulfonema limicola and Desulfonema magnum.</title>
        <authorList>
            <person name="Schnaars V."/>
            <person name="Wohlbrand L."/>
            <person name="Scheve S."/>
            <person name="Hinrichs C."/>
            <person name="Reinhardt R."/>
            <person name="Rabus R."/>
        </authorList>
    </citation>
    <scope>NUCLEOTIDE SEQUENCE</scope>
    <source>
        <strain evidence="11">4be13</strain>
    </source>
</reference>
<evidence type="ECO:0000256" key="6">
    <source>
        <dbReference type="ARBA" id="ARBA00023163"/>
    </source>
</evidence>
<name>A0A975GQK8_9BACT</name>
<feature type="domain" description="Histidine kinase" evidence="9">
    <location>
        <begin position="157"/>
        <end position="398"/>
    </location>
</feature>
<evidence type="ECO:0000313" key="11">
    <source>
        <dbReference type="EMBL" id="QTA89053.1"/>
    </source>
</evidence>
<evidence type="ECO:0000256" key="1">
    <source>
        <dbReference type="ARBA" id="ARBA00000085"/>
    </source>
</evidence>
<dbReference type="Gene3D" id="1.10.287.130">
    <property type="match status" value="1"/>
</dbReference>
<organism evidence="11 12">
    <name type="scientific">Desulfonema magnum</name>
    <dbReference type="NCBI Taxonomy" id="45655"/>
    <lineage>
        <taxon>Bacteria</taxon>
        <taxon>Pseudomonadati</taxon>
        <taxon>Thermodesulfobacteriota</taxon>
        <taxon>Desulfobacteria</taxon>
        <taxon>Desulfobacterales</taxon>
        <taxon>Desulfococcaceae</taxon>
        <taxon>Desulfonema</taxon>
    </lineage>
</organism>
<dbReference type="Pfam" id="PF00512">
    <property type="entry name" value="HisKA"/>
    <property type="match status" value="1"/>
</dbReference>
<dbReference type="InterPro" id="IPR003594">
    <property type="entry name" value="HATPase_dom"/>
</dbReference>